<evidence type="ECO:0000313" key="7">
    <source>
        <dbReference type="Proteomes" id="UP000472335"/>
    </source>
</evidence>
<dbReference type="InterPro" id="IPR000847">
    <property type="entry name" value="LysR_HTH_N"/>
</dbReference>
<evidence type="ECO:0000256" key="4">
    <source>
        <dbReference type="ARBA" id="ARBA00023163"/>
    </source>
</evidence>
<dbReference type="Gene3D" id="3.40.190.10">
    <property type="entry name" value="Periplasmic binding protein-like II"/>
    <property type="match status" value="2"/>
</dbReference>
<dbReference type="InterPro" id="IPR005119">
    <property type="entry name" value="LysR_subst-bd"/>
</dbReference>
<dbReference type="InterPro" id="IPR036390">
    <property type="entry name" value="WH_DNA-bd_sf"/>
</dbReference>
<dbReference type="Gene3D" id="1.10.10.10">
    <property type="entry name" value="Winged helix-like DNA-binding domain superfamily/Winged helix DNA-binding domain"/>
    <property type="match status" value="1"/>
</dbReference>
<evidence type="ECO:0000259" key="5">
    <source>
        <dbReference type="PROSITE" id="PS50931"/>
    </source>
</evidence>
<keyword evidence="3" id="KW-0238">DNA-binding</keyword>
<dbReference type="InterPro" id="IPR036388">
    <property type="entry name" value="WH-like_DNA-bd_sf"/>
</dbReference>
<proteinExistence type="inferred from homology"/>
<dbReference type="AlphaFoldDB" id="A0A6G4V456"/>
<name>A0A6G4V456_9ACTN</name>
<dbReference type="GO" id="GO:0003700">
    <property type="term" value="F:DNA-binding transcription factor activity"/>
    <property type="evidence" value="ECO:0007669"/>
    <property type="project" value="InterPro"/>
</dbReference>
<evidence type="ECO:0000256" key="3">
    <source>
        <dbReference type="ARBA" id="ARBA00023125"/>
    </source>
</evidence>
<keyword evidence="7" id="KW-1185">Reference proteome</keyword>
<feature type="domain" description="HTH lysR-type" evidence="5">
    <location>
        <begin position="1"/>
        <end position="58"/>
    </location>
</feature>
<dbReference type="PANTHER" id="PTHR30346:SF0">
    <property type="entry name" value="HCA OPERON TRANSCRIPTIONAL ACTIVATOR HCAR"/>
    <property type="match status" value="1"/>
</dbReference>
<dbReference type="EMBL" id="JAAKZY010000035">
    <property type="protein sequence ID" value="NGO08657.1"/>
    <property type="molecule type" value="Genomic_DNA"/>
</dbReference>
<dbReference type="SUPFAM" id="SSF53850">
    <property type="entry name" value="Periplasmic binding protein-like II"/>
    <property type="match status" value="1"/>
</dbReference>
<protein>
    <submittedName>
        <fullName evidence="6">LysR family transcriptional regulator</fullName>
    </submittedName>
</protein>
<evidence type="ECO:0000256" key="2">
    <source>
        <dbReference type="ARBA" id="ARBA00023015"/>
    </source>
</evidence>
<comment type="caution">
    <text evidence="6">The sequence shown here is derived from an EMBL/GenBank/DDBJ whole genome shotgun (WGS) entry which is preliminary data.</text>
</comment>
<reference evidence="6 7" key="1">
    <citation type="submission" date="2020-02" db="EMBL/GenBank/DDBJ databases">
        <title>Whole-genome analyses of novel actinobacteria.</title>
        <authorList>
            <person name="Sahin N."/>
            <person name="Gencbay T."/>
        </authorList>
    </citation>
    <scope>NUCLEOTIDE SEQUENCE [LARGE SCALE GENOMIC DNA]</scope>
    <source>
        <strain evidence="6 7">HC44</strain>
    </source>
</reference>
<keyword evidence="4" id="KW-0804">Transcription</keyword>
<gene>
    <name evidence="6" type="ORF">G5C60_13785</name>
</gene>
<dbReference type="FunFam" id="1.10.10.10:FF:000001">
    <property type="entry name" value="LysR family transcriptional regulator"/>
    <property type="match status" value="1"/>
</dbReference>
<dbReference type="GO" id="GO:0003677">
    <property type="term" value="F:DNA binding"/>
    <property type="evidence" value="ECO:0007669"/>
    <property type="project" value="UniProtKB-KW"/>
</dbReference>
<evidence type="ECO:0000313" key="6">
    <source>
        <dbReference type="EMBL" id="NGO08657.1"/>
    </source>
</evidence>
<dbReference type="Pfam" id="PF00126">
    <property type="entry name" value="HTH_1"/>
    <property type="match status" value="1"/>
</dbReference>
<dbReference type="SUPFAM" id="SSF46785">
    <property type="entry name" value="Winged helix' DNA-binding domain"/>
    <property type="match status" value="1"/>
</dbReference>
<keyword evidence="2" id="KW-0805">Transcription regulation</keyword>
<dbReference type="PRINTS" id="PR00039">
    <property type="entry name" value="HTHLYSR"/>
</dbReference>
<comment type="similarity">
    <text evidence="1">Belongs to the LysR transcriptional regulatory family.</text>
</comment>
<dbReference type="PROSITE" id="PS50931">
    <property type="entry name" value="HTH_LYSR"/>
    <property type="match status" value="1"/>
</dbReference>
<evidence type="ECO:0000256" key="1">
    <source>
        <dbReference type="ARBA" id="ARBA00009437"/>
    </source>
</evidence>
<dbReference type="GO" id="GO:0032993">
    <property type="term" value="C:protein-DNA complex"/>
    <property type="evidence" value="ECO:0007669"/>
    <property type="project" value="TreeGrafter"/>
</dbReference>
<organism evidence="6 7">
    <name type="scientific">Streptomyces scabichelini</name>
    <dbReference type="NCBI Taxonomy" id="2711217"/>
    <lineage>
        <taxon>Bacteria</taxon>
        <taxon>Bacillati</taxon>
        <taxon>Actinomycetota</taxon>
        <taxon>Actinomycetes</taxon>
        <taxon>Kitasatosporales</taxon>
        <taxon>Streptomycetaceae</taxon>
        <taxon>Streptomyces</taxon>
    </lineage>
</organism>
<dbReference type="PANTHER" id="PTHR30346">
    <property type="entry name" value="TRANSCRIPTIONAL DUAL REGULATOR HCAR-RELATED"/>
    <property type="match status" value="1"/>
</dbReference>
<dbReference type="Proteomes" id="UP000472335">
    <property type="component" value="Unassembled WGS sequence"/>
</dbReference>
<sequence length="295" mass="32061">MDLKHLRYLLAVADEGTFTKAAEHLGMTQPALSRAIRSLEDAVGTALFIRAPHGAELTEAGRMLSQEARSLVESADAALTRVARFGREGPQLRVTARGCDIDVLQQLVTSYNERLPGELPARGGMVDWRVQADQVRAGEADVTLLRAPFDSRDLDSDLIRTDPRVAVLPDTHPLAGREAIHRSELAGESFPVWSHLTPAEMKYWLGTDLTDYDWQPGPLVHDTAQFIGSIRLGQGVGFLPAAHVPEHLPAGITVIPVVGLSPSQLRITWATSAISPNVARFVRHATEHTTAVVTA</sequence>
<dbReference type="Pfam" id="PF03466">
    <property type="entry name" value="LysR_substrate"/>
    <property type="match status" value="1"/>
</dbReference>
<accession>A0A6G4V456</accession>